<dbReference type="EMBL" id="UZAL01027152">
    <property type="protein sequence ID" value="VDP29793.1"/>
    <property type="molecule type" value="Genomic_DNA"/>
</dbReference>
<dbReference type="Proteomes" id="UP000269396">
    <property type="component" value="Unassembled WGS sequence"/>
</dbReference>
<evidence type="ECO:0000313" key="1">
    <source>
        <dbReference type="EMBL" id="VDP29793.1"/>
    </source>
</evidence>
<protein>
    <submittedName>
        <fullName evidence="1">Uncharacterized protein</fullName>
    </submittedName>
</protein>
<accession>A0A183NU86</accession>
<dbReference type="AlphaFoldDB" id="A0A183NU86"/>
<evidence type="ECO:0000313" key="2">
    <source>
        <dbReference type="Proteomes" id="UP000269396"/>
    </source>
</evidence>
<proteinExistence type="predicted"/>
<keyword evidence="2" id="KW-1185">Reference proteome</keyword>
<reference evidence="1 2" key="1">
    <citation type="submission" date="2018-11" db="EMBL/GenBank/DDBJ databases">
        <authorList>
            <consortium name="Pathogen Informatics"/>
        </authorList>
    </citation>
    <scope>NUCLEOTIDE SEQUENCE [LARGE SCALE GENOMIC DNA]</scope>
    <source>
        <strain>Denwood</strain>
        <strain evidence="2">Zambia</strain>
    </source>
</reference>
<sequence length="205" mass="23520">MDVYKFYILLIVLFLSIPTKSFANKPERTQYDFLSLWKLKNNAFVNIDYGLPVNIIGGLLPTVKLQFIRCKPEKAGYWTMTDCQALYIPPGCHFTYEQINVLQNTSQSINCNQHVKSKLIPNRWTKEADKKSTQVVKIQVNSDITNIKLKAFFLHCGKNLAYFDNNSLIPLCDWDHYTELVSNGNSLDVYGYINTSSVLSGKMMI</sequence>
<name>A0A183NU86_9TREM</name>
<gene>
    <name evidence="1" type="ORF">SMTD_LOCUS5672</name>
</gene>
<organism evidence="1 2">
    <name type="scientific">Schistosoma mattheei</name>
    <dbReference type="NCBI Taxonomy" id="31246"/>
    <lineage>
        <taxon>Eukaryota</taxon>
        <taxon>Metazoa</taxon>
        <taxon>Spiralia</taxon>
        <taxon>Lophotrochozoa</taxon>
        <taxon>Platyhelminthes</taxon>
        <taxon>Trematoda</taxon>
        <taxon>Digenea</taxon>
        <taxon>Strigeidida</taxon>
        <taxon>Schistosomatoidea</taxon>
        <taxon>Schistosomatidae</taxon>
        <taxon>Schistosoma</taxon>
    </lineage>
</organism>